<dbReference type="OrthoDB" id="3645574at2759"/>
<name>A1CDK5_ASPCL</name>
<reference evidence="1 2" key="1">
    <citation type="journal article" date="2008" name="PLoS Genet.">
        <title>Genomic islands in the pathogenic filamentous fungus Aspergillus fumigatus.</title>
        <authorList>
            <person name="Fedorova N.D."/>
            <person name="Khaldi N."/>
            <person name="Joardar V.S."/>
            <person name="Maiti R."/>
            <person name="Amedeo P."/>
            <person name="Anderson M.J."/>
            <person name="Crabtree J."/>
            <person name="Silva J.C."/>
            <person name="Badger J.H."/>
            <person name="Albarraq A."/>
            <person name="Angiuoli S."/>
            <person name="Bussey H."/>
            <person name="Bowyer P."/>
            <person name="Cotty P.J."/>
            <person name="Dyer P.S."/>
            <person name="Egan A."/>
            <person name="Galens K."/>
            <person name="Fraser-Liggett C.M."/>
            <person name="Haas B.J."/>
            <person name="Inman J.M."/>
            <person name="Kent R."/>
            <person name="Lemieux S."/>
            <person name="Malavazi I."/>
            <person name="Orvis J."/>
            <person name="Roemer T."/>
            <person name="Ronning C.M."/>
            <person name="Sundaram J.P."/>
            <person name="Sutton G."/>
            <person name="Turner G."/>
            <person name="Venter J.C."/>
            <person name="White O.R."/>
            <person name="Whitty B.R."/>
            <person name="Youngman P."/>
            <person name="Wolfe K.H."/>
            <person name="Goldman G.H."/>
            <person name="Wortman J.R."/>
            <person name="Jiang B."/>
            <person name="Denning D.W."/>
            <person name="Nierman W.C."/>
        </authorList>
    </citation>
    <scope>NUCLEOTIDE SEQUENCE [LARGE SCALE GENOMIC DNA]</scope>
    <source>
        <strain evidence="2">ATCC 1007 / CBS 513.65 / DSM 816 / NCTC 3887 / NRRL 1</strain>
    </source>
</reference>
<dbReference type="OMA" id="ALFKIFY"/>
<dbReference type="HOGENOM" id="CLU_025005_3_1_1"/>
<dbReference type="eggNOG" id="ENOG502SII6">
    <property type="taxonomic scope" value="Eukaryota"/>
</dbReference>
<gene>
    <name evidence="1" type="ORF">ACLA_006910</name>
</gene>
<dbReference type="GeneID" id="4705583"/>
<dbReference type="KEGG" id="act:ACLA_006910"/>
<accession>A1CDK5</accession>
<evidence type="ECO:0000313" key="2">
    <source>
        <dbReference type="Proteomes" id="UP000006701"/>
    </source>
</evidence>
<dbReference type="PANTHER" id="PTHR21310:SF37">
    <property type="entry name" value="AMINOGLYCOSIDE PHOSPHOTRANSFERASE DOMAIN-CONTAINING PROTEIN"/>
    <property type="match status" value="1"/>
</dbReference>
<sequence length="526" mass="61083">MSQDNDLPGLLKPRRLLHGEITYHEAKEQESNILHQLGYTDERDRFFNHLHQNRKSIAILTAHHLGLSSTASCRVVDVKDWIHGSFNVCIRVDINTGRGQDPERQVMIRFPLPYRVRESSPPDNADEKVRCEVGTYAWLQENSPTVPIPHLYGFGLAAGQTFTHLDNLPFLTRIFHRARRRVLSWFGYPLPSQYVQHQSKDQVALGMPYLLIEYIKPSRGKMLAESWEDGRSNLQLRKNLFHGISRIMLAMAHTPLLRIGSFVLDEAGYLTSSRPLTCNIQQLENEDIPVHMRQDATHTTVDSYINDILAIHESRLRHQPNAVNSVEDGLYQTSALMVMRSVWSCFFRQDLLRGPFFMSLTDLNQTNIFVDDNWNIACLIDLEWACSQPVEMIHPPYWLTNEAIDSISADYEKLHRKFMEAFAEEETRAELPFSLHAILQQGWERGTFWYSLALSSPPAALFKIFYDYIQPKFSTVHDDPAFWRITMPYWTFDAYEFIKQKVKDREQYDVLLREAFGRESSQAQSL</sequence>
<dbReference type="InterPro" id="IPR051678">
    <property type="entry name" value="AGP_Transferase"/>
</dbReference>
<keyword evidence="2" id="KW-1185">Reference proteome</keyword>
<proteinExistence type="predicted"/>
<dbReference type="EMBL" id="DS027051">
    <property type="protein sequence ID" value="EAW11932.1"/>
    <property type="molecule type" value="Genomic_DNA"/>
</dbReference>
<organism evidence="1 2">
    <name type="scientific">Aspergillus clavatus (strain ATCC 1007 / CBS 513.65 / DSM 816 / NCTC 3887 / NRRL 1 / QM 1276 / 107)</name>
    <dbReference type="NCBI Taxonomy" id="344612"/>
    <lineage>
        <taxon>Eukaryota</taxon>
        <taxon>Fungi</taxon>
        <taxon>Dikarya</taxon>
        <taxon>Ascomycota</taxon>
        <taxon>Pezizomycotina</taxon>
        <taxon>Eurotiomycetes</taxon>
        <taxon>Eurotiomycetidae</taxon>
        <taxon>Eurotiales</taxon>
        <taxon>Aspergillaceae</taxon>
        <taxon>Aspergillus</taxon>
        <taxon>Aspergillus subgen. Fumigati</taxon>
    </lineage>
</organism>
<evidence type="ECO:0000313" key="1">
    <source>
        <dbReference type="EMBL" id="EAW11932.1"/>
    </source>
</evidence>
<dbReference type="InterPro" id="IPR011009">
    <property type="entry name" value="Kinase-like_dom_sf"/>
</dbReference>
<dbReference type="SUPFAM" id="SSF56112">
    <property type="entry name" value="Protein kinase-like (PK-like)"/>
    <property type="match status" value="1"/>
</dbReference>
<dbReference type="AlphaFoldDB" id="A1CDK5"/>
<dbReference type="VEuPathDB" id="FungiDB:ACLA_006910"/>
<dbReference type="RefSeq" id="XP_001273358.1">
    <property type="nucleotide sequence ID" value="XM_001273357.1"/>
</dbReference>
<dbReference type="Proteomes" id="UP000006701">
    <property type="component" value="Unassembled WGS sequence"/>
</dbReference>
<dbReference type="PANTHER" id="PTHR21310">
    <property type="entry name" value="AMINOGLYCOSIDE PHOSPHOTRANSFERASE-RELATED-RELATED"/>
    <property type="match status" value="1"/>
</dbReference>
<protein>
    <recommendedName>
        <fullName evidence="3">Aminoglycoside phosphotransferase domain-containing protein</fullName>
    </recommendedName>
</protein>
<evidence type="ECO:0008006" key="3">
    <source>
        <dbReference type="Google" id="ProtNLM"/>
    </source>
</evidence>
<dbReference type="STRING" id="344612.A1CDK5"/>